<evidence type="ECO:0000256" key="4">
    <source>
        <dbReference type="ARBA" id="ARBA00022729"/>
    </source>
</evidence>
<dbReference type="InterPro" id="IPR006766">
    <property type="entry name" value="EXORDIUM-like"/>
</dbReference>
<evidence type="ECO:0000256" key="1">
    <source>
        <dbReference type="ARBA" id="ARBA00004271"/>
    </source>
</evidence>
<keyword evidence="7" id="KW-1185">Reference proteome</keyword>
<keyword evidence="3" id="KW-0964">Secreted</keyword>
<keyword evidence="2" id="KW-0052">Apoplast</keyword>
<comment type="similarity">
    <text evidence="5">Belongs to the EXORDIUM family.</text>
</comment>
<proteinExistence type="inferred from homology"/>
<evidence type="ECO:0000256" key="3">
    <source>
        <dbReference type="ARBA" id="ARBA00022525"/>
    </source>
</evidence>
<protein>
    <submittedName>
        <fullName evidence="6">Protein EXORDIUM-like 3</fullName>
    </submittedName>
</protein>
<dbReference type="Pfam" id="PF04674">
    <property type="entry name" value="Phi_1"/>
    <property type="match status" value="1"/>
</dbReference>
<comment type="caution">
    <text evidence="6">The sequence shown here is derived from an EMBL/GenBank/DDBJ whole genome shotgun (WGS) entry which is preliminary data.</text>
</comment>
<gene>
    <name evidence="6" type="primary">EXL3_2</name>
    <name evidence="6" type="ORF">HAX54_017364</name>
</gene>
<dbReference type="PANTHER" id="PTHR31279:SF61">
    <property type="entry name" value="PROTEIN EXORDIUM-LIKE 3"/>
    <property type="match status" value="1"/>
</dbReference>
<keyword evidence="4" id="KW-0732">Signal</keyword>
<reference evidence="6 7" key="1">
    <citation type="journal article" date="2021" name="BMC Genomics">
        <title>Datura genome reveals duplications of psychoactive alkaloid biosynthetic genes and high mutation rate following tissue culture.</title>
        <authorList>
            <person name="Rajewski A."/>
            <person name="Carter-House D."/>
            <person name="Stajich J."/>
            <person name="Litt A."/>
        </authorList>
    </citation>
    <scope>NUCLEOTIDE SEQUENCE [LARGE SCALE GENOMIC DNA]</scope>
    <source>
        <strain evidence="6">AR-01</strain>
    </source>
</reference>
<sequence length="271" mass="29693">MTMNQCHLSRFPATFCLVGIFLFFLTSPLKYHMGPGFTANITVYPIWYGKWDKSQKRIIREFINSISAVDSKPPSVSGWWKTVQRYSDQTGANISSNVRIGAEKNDRFYSHGKSLTRLSIQSVIKVAVTATTRPLPINSKSGVYLLLTSDDVYVQDFCRNVCGFHYFTFPSIVGNTLPYAWVGNSGKLCPGVCAYPFSIPDYMGGFKAVPSPNNDVGVDGMISVIAHEIAELSTNPLVNAWYAGQDPSFPVEIADLCEGIYGSGGGGSYTG</sequence>
<name>A0ABS8S0A7_DATST</name>
<dbReference type="Proteomes" id="UP000823775">
    <property type="component" value="Unassembled WGS sequence"/>
</dbReference>
<accession>A0ABS8S0A7</accession>
<organism evidence="6 7">
    <name type="scientific">Datura stramonium</name>
    <name type="common">Jimsonweed</name>
    <name type="synonym">Common thornapple</name>
    <dbReference type="NCBI Taxonomy" id="4076"/>
    <lineage>
        <taxon>Eukaryota</taxon>
        <taxon>Viridiplantae</taxon>
        <taxon>Streptophyta</taxon>
        <taxon>Embryophyta</taxon>
        <taxon>Tracheophyta</taxon>
        <taxon>Spermatophyta</taxon>
        <taxon>Magnoliopsida</taxon>
        <taxon>eudicotyledons</taxon>
        <taxon>Gunneridae</taxon>
        <taxon>Pentapetalae</taxon>
        <taxon>asterids</taxon>
        <taxon>lamiids</taxon>
        <taxon>Solanales</taxon>
        <taxon>Solanaceae</taxon>
        <taxon>Solanoideae</taxon>
        <taxon>Datureae</taxon>
        <taxon>Datura</taxon>
    </lineage>
</organism>
<evidence type="ECO:0000313" key="6">
    <source>
        <dbReference type="EMBL" id="MCD7452535.1"/>
    </source>
</evidence>
<dbReference type="PANTHER" id="PTHR31279">
    <property type="entry name" value="PROTEIN EXORDIUM-LIKE 5"/>
    <property type="match status" value="1"/>
</dbReference>
<evidence type="ECO:0000313" key="7">
    <source>
        <dbReference type="Proteomes" id="UP000823775"/>
    </source>
</evidence>
<comment type="subcellular location">
    <subcellularLocation>
        <location evidence="1">Secreted</location>
        <location evidence="1">Extracellular space</location>
        <location evidence="1">Apoplast</location>
    </subcellularLocation>
</comment>
<evidence type="ECO:0000256" key="5">
    <source>
        <dbReference type="ARBA" id="ARBA00023591"/>
    </source>
</evidence>
<dbReference type="EMBL" id="JACEIK010000215">
    <property type="protein sequence ID" value="MCD7452535.1"/>
    <property type="molecule type" value="Genomic_DNA"/>
</dbReference>
<evidence type="ECO:0000256" key="2">
    <source>
        <dbReference type="ARBA" id="ARBA00022523"/>
    </source>
</evidence>